<dbReference type="InterPro" id="IPR052155">
    <property type="entry name" value="Biofilm_reg_signaling"/>
</dbReference>
<dbReference type="InterPro" id="IPR035965">
    <property type="entry name" value="PAS-like_dom_sf"/>
</dbReference>
<sequence>MPHTSLRRSEIPGGPEHGLVLRPRLEGLDRLSALNAALTEQIRLFEGALRNMNQGLCMFDAQSRLVVSNQRYRDIFNFPHDMVLTGMAQHEICSALVARGLYSPEVTLEEIERSTRAALQAAEPAPITRELCDGRTLAINHRIMDGGGWVSTFEDITEQRRSAERIAHLAHHDALTDLANTRAMRQGYRDLIVARDDERPLLAMYYIDLDRFKFVNDTYGHAAGDELLQEVAARLRKNTRRGDVVARLGGDEFALVHRVSDEAAATSTAQRLLNVLSEPFDLASGRVHTGASIGLAIRAVQDLDMDPLLHDADLALRHSKTGGRGVYSVFEPSMSDAFEARRRTEADLRAALEEEQFELHYQSLVDAREGHVVCVEALVRWRHPTRGLIPPLSFIPLAEDTGLILPLGRWILERACRDAQAWPETVDVAVNVSSVQMRQKGFGAEVLAVLAETGLAAARLEIEITESSLLEGSEATQENLAALHDAGIRIAMDDFGTGYSSLSYLRRFPIDKIKIDRSFMSEAATSADARAIIRAVAGLGISLGITTVVEGVETAQQLELARSEGVGQVQGYLLSRPQPQAMLSRTGLPQHRW</sequence>
<dbReference type="PROSITE" id="PS50887">
    <property type="entry name" value="GGDEF"/>
    <property type="match status" value="1"/>
</dbReference>
<accession>A0ABU7TPN4</accession>
<dbReference type="PANTHER" id="PTHR44757:SF2">
    <property type="entry name" value="BIOFILM ARCHITECTURE MAINTENANCE PROTEIN MBAA"/>
    <property type="match status" value="1"/>
</dbReference>
<protein>
    <submittedName>
        <fullName evidence="3">Diguanylate cyclase</fullName>
    </submittedName>
</protein>
<dbReference type="RefSeq" id="WP_331302275.1">
    <property type="nucleotide sequence ID" value="NZ_MLCA01000007.1"/>
</dbReference>
<evidence type="ECO:0000259" key="2">
    <source>
        <dbReference type="PROSITE" id="PS50887"/>
    </source>
</evidence>
<organism evidence="3 4">
    <name type="scientific">Methylobacterium oryzae</name>
    <dbReference type="NCBI Taxonomy" id="334852"/>
    <lineage>
        <taxon>Bacteria</taxon>
        <taxon>Pseudomonadati</taxon>
        <taxon>Pseudomonadota</taxon>
        <taxon>Alphaproteobacteria</taxon>
        <taxon>Hyphomicrobiales</taxon>
        <taxon>Methylobacteriaceae</taxon>
        <taxon>Methylobacterium</taxon>
    </lineage>
</organism>
<dbReference type="SUPFAM" id="SSF55073">
    <property type="entry name" value="Nucleotide cyclase"/>
    <property type="match status" value="1"/>
</dbReference>
<dbReference type="InterPro" id="IPR043128">
    <property type="entry name" value="Rev_trsase/Diguanyl_cyclase"/>
</dbReference>
<dbReference type="SMART" id="SM00052">
    <property type="entry name" value="EAL"/>
    <property type="match status" value="1"/>
</dbReference>
<feature type="domain" description="EAL" evidence="1">
    <location>
        <begin position="341"/>
        <end position="591"/>
    </location>
</feature>
<dbReference type="Pfam" id="PF12860">
    <property type="entry name" value="PAS_7"/>
    <property type="match status" value="1"/>
</dbReference>
<dbReference type="Pfam" id="PF00563">
    <property type="entry name" value="EAL"/>
    <property type="match status" value="1"/>
</dbReference>
<evidence type="ECO:0000259" key="1">
    <source>
        <dbReference type="PROSITE" id="PS50883"/>
    </source>
</evidence>
<dbReference type="Gene3D" id="3.20.20.450">
    <property type="entry name" value="EAL domain"/>
    <property type="match status" value="1"/>
</dbReference>
<dbReference type="EMBL" id="MLCA01000007">
    <property type="protein sequence ID" value="MEE7491593.1"/>
    <property type="molecule type" value="Genomic_DNA"/>
</dbReference>
<dbReference type="InterPro" id="IPR029787">
    <property type="entry name" value="Nucleotide_cyclase"/>
</dbReference>
<dbReference type="Pfam" id="PF00990">
    <property type="entry name" value="GGDEF"/>
    <property type="match status" value="1"/>
</dbReference>
<dbReference type="CDD" id="cd01949">
    <property type="entry name" value="GGDEF"/>
    <property type="match status" value="1"/>
</dbReference>
<dbReference type="PANTHER" id="PTHR44757">
    <property type="entry name" value="DIGUANYLATE CYCLASE DGCP"/>
    <property type="match status" value="1"/>
</dbReference>
<dbReference type="SUPFAM" id="SSF55785">
    <property type="entry name" value="PYP-like sensor domain (PAS domain)"/>
    <property type="match status" value="1"/>
</dbReference>
<dbReference type="SMART" id="SM00267">
    <property type="entry name" value="GGDEF"/>
    <property type="match status" value="1"/>
</dbReference>
<gene>
    <name evidence="3" type="ORF">MOTC310_14410</name>
</gene>
<dbReference type="InterPro" id="IPR001633">
    <property type="entry name" value="EAL_dom"/>
</dbReference>
<dbReference type="InterPro" id="IPR035919">
    <property type="entry name" value="EAL_sf"/>
</dbReference>
<name>A0ABU7TPN4_9HYPH</name>
<dbReference type="PROSITE" id="PS50883">
    <property type="entry name" value="EAL"/>
    <property type="match status" value="1"/>
</dbReference>
<dbReference type="Proteomes" id="UP001355206">
    <property type="component" value="Unassembled WGS sequence"/>
</dbReference>
<reference evidence="3 4" key="1">
    <citation type="journal article" date="2012" name="Genet. Mol. Biol.">
        <title>Analysis of 16S rRNA and mxaF genes revealing insights into Methylobacterium niche-specific plant association.</title>
        <authorList>
            <person name="Dourado M.N."/>
            <person name="Andreote F.D."/>
            <person name="Dini-Andreote F."/>
            <person name="Conti R."/>
            <person name="Araujo J.M."/>
            <person name="Araujo W.L."/>
        </authorList>
    </citation>
    <scope>NUCLEOTIDE SEQUENCE [LARGE SCALE GENOMIC DNA]</scope>
    <source>
        <strain evidence="3 4">TC3-10</strain>
    </source>
</reference>
<comment type="caution">
    <text evidence="3">The sequence shown here is derived from an EMBL/GenBank/DDBJ whole genome shotgun (WGS) entry which is preliminary data.</text>
</comment>
<evidence type="ECO:0000313" key="4">
    <source>
        <dbReference type="Proteomes" id="UP001355206"/>
    </source>
</evidence>
<dbReference type="InterPro" id="IPR000160">
    <property type="entry name" value="GGDEF_dom"/>
</dbReference>
<dbReference type="CDD" id="cd01948">
    <property type="entry name" value="EAL"/>
    <property type="match status" value="1"/>
</dbReference>
<dbReference type="Gene3D" id="3.30.70.270">
    <property type="match status" value="1"/>
</dbReference>
<feature type="domain" description="GGDEF" evidence="2">
    <location>
        <begin position="200"/>
        <end position="332"/>
    </location>
</feature>
<proteinExistence type="predicted"/>
<evidence type="ECO:0000313" key="3">
    <source>
        <dbReference type="EMBL" id="MEE7491593.1"/>
    </source>
</evidence>
<dbReference type="Gene3D" id="3.30.450.20">
    <property type="entry name" value="PAS domain"/>
    <property type="match status" value="1"/>
</dbReference>
<dbReference type="NCBIfam" id="TIGR00254">
    <property type="entry name" value="GGDEF"/>
    <property type="match status" value="1"/>
</dbReference>
<dbReference type="SUPFAM" id="SSF141868">
    <property type="entry name" value="EAL domain-like"/>
    <property type="match status" value="1"/>
</dbReference>
<keyword evidence="4" id="KW-1185">Reference proteome</keyword>